<dbReference type="Proteomes" id="UP000043107">
    <property type="component" value="Unassembled WGS sequence"/>
</dbReference>
<name>A0ABP1X8C8_BIFLI</name>
<keyword evidence="3" id="KW-1185">Reference proteome</keyword>
<keyword evidence="1" id="KW-0812">Transmembrane</keyword>
<evidence type="ECO:0000256" key="1">
    <source>
        <dbReference type="SAM" id="Phobius"/>
    </source>
</evidence>
<feature type="transmembrane region" description="Helical" evidence="1">
    <location>
        <begin position="77"/>
        <end position="98"/>
    </location>
</feature>
<proteinExistence type="predicted"/>
<dbReference type="RefSeq" id="WP_041982477.1">
    <property type="nucleotide sequence ID" value="NZ_CCWO01000051.1"/>
</dbReference>
<reference evidence="2 3" key="1">
    <citation type="submission" date="2014-09" db="EMBL/GenBank/DDBJ databases">
        <authorList>
            <person name="Bertelli C."/>
        </authorList>
    </citation>
    <scope>NUCLEOTIDE SEQUENCE [LARGE SCALE GENOMIC DNA]</scope>
    <source>
        <strain evidence="2 3">BIC1401111250</strain>
    </source>
</reference>
<organism evidence="2 3">
    <name type="scientific">Bifidobacterium longum subsp. infantis</name>
    <dbReference type="NCBI Taxonomy" id="1682"/>
    <lineage>
        <taxon>Bacteria</taxon>
        <taxon>Bacillati</taxon>
        <taxon>Actinomycetota</taxon>
        <taxon>Actinomycetes</taxon>
        <taxon>Bifidobacteriales</taxon>
        <taxon>Bifidobacteriaceae</taxon>
        <taxon>Bifidobacterium</taxon>
    </lineage>
</organism>
<evidence type="ECO:0008006" key="4">
    <source>
        <dbReference type="Google" id="ProtNLM"/>
    </source>
</evidence>
<sequence>MHLVTGQLGHGGVRVIVVLAGLLDLLLERLLVFLRGGKTFGCGVSLVLSGGGILVGLRDLALGGDNLVVRQIIQLKYLIRQFLAGTGQLLLEFGLALYRRGVLVLRSNQVGIGVCLGRLCRAERQTSHTGCGGHQCRQCGLDHTYIRHM</sequence>
<feature type="transmembrane region" description="Helical" evidence="1">
    <location>
        <begin position="12"/>
        <end position="32"/>
    </location>
</feature>
<keyword evidence="1" id="KW-1133">Transmembrane helix</keyword>
<evidence type="ECO:0000313" key="3">
    <source>
        <dbReference type="Proteomes" id="UP000043107"/>
    </source>
</evidence>
<gene>
    <name evidence="2" type="ORF">BLIC_c02200</name>
</gene>
<feature type="transmembrane region" description="Helical" evidence="1">
    <location>
        <begin position="39"/>
        <end position="57"/>
    </location>
</feature>
<comment type="caution">
    <text evidence="2">The sequence shown here is derived from an EMBL/GenBank/DDBJ whole genome shotgun (WGS) entry which is preliminary data.</text>
</comment>
<keyword evidence="1" id="KW-0472">Membrane</keyword>
<dbReference type="EMBL" id="CCWP01000043">
    <property type="protein sequence ID" value="CEF05505.1"/>
    <property type="molecule type" value="Genomic_DNA"/>
</dbReference>
<protein>
    <recommendedName>
        <fullName evidence="4">Secreted protein</fullName>
    </recommendedName>
</protein>
<accession>A0ABP1X8C8</accession>
<evidence type="ECO:0000313" key="2">
    <source>
        <dbReference type="EMBL" id="CEF05505.1"/>
    </source>
</evidence>